<keyword evidence="6" id="KW-1185">Reference proteome</keyword>
<gene>
    <name evidence="5" type="ORF">GOB84_02660</name>
</gene>
<evidence type="ECO:0000259" key="4">
    <source>
        <dbReference type="Pfam" id="PF03976"/>
    </source>
</evidence>
<dbReference type="PANTHER" id="PTHR34383">
    <property type="entry name" value="POLYPHOSPHATE:AMP PHOSPHOTRANSFERASE-RELATED"/>
    <property type="match status" value="1"/>
</dbReference>
<dbReference type="EMBL" id="WOSW01000002">
    <property type="protein sequence ID" value="NHO31473.1"/>
    <property type="molecule type" value="Genomic_DNA"/>
</dbReference>
<proteinExistence type="inferred from homology"/>
<dbReference type="InterPro" id="IPR016898">
    <property type="entry name" value="Polyphosphate_phosphotransfera"/>
</dbReference>
<protein>
    <submittedName>
        <fullName evidence="5">Polyphosphate kinase 2 family protein</fullName>
    </submittedName>
</protein>
<evidence type="ECO:0000256" key="2">
    <source>
        <dbReference type="ARBA" id="ARBA00022679"/>
    </source>
</evidence>
<dbReference type="PANTHER" id="PTHR34383:SF3">
    <property type="entry name" value="POLYPHOSPHATE:AMP PHOSPHOTRANSFERASE"/>
    <property type="match status" value="1"/>
</dbReference>
<accession>A0ABX0K8E7</accession>
<feature type="domain" description="Polyphosphate kinase-2-related" evidence="4">
    <location>
        <begin position="44"/>
        <end position="278"/>
    </location>
</feature>
<dbReference type="Proteomes" id="UP000615326">
    <property type="component" value="Unassembled WGS sequence"/>
</dbReference>
<sequence length="308" mass="35085">MAQTKTTTAGPGVRSVLSQRYRVNEEKPFHLADYDPGDTAGLPLDKAQGKALLKIAKKRLFELQELLYANGTTSMLIVLQGMDAAGKDGTIKHVMSGVNPQGVSVTSFKQPGPQELLHGFLWRIHSAAPAAGRIVIFNRSQYEDVLVTRVHPELLEQEHLPEDTGTPAFWKGRFEDIRHFEHYLSRQGTLILKFFLHISKEEQRARLLARLDDHDKRWKFSGADVREREFWDHYQQAYEEAVSHTSRPYAPWFVVPANHKWFARLTVLETIISALEKLAQKPPVMDPAFSKSLDTYRAKLGEETDPKD</sequence>
<dbReference type="RefSeq" id="WP_173576066.1">
    <property type="nucleotide sequence ID" value="NZ_WOSW01000002.1"/>
</dbReference>
<evidence type="ECO:0000256" key="1">
    <source>
        <dbReference type="ARBA" id="ARBA00009924"/>
    </source>
</evidence>
<dbReference type="Pfam" id="PF03976">
    <property type="entry name" value="PPK2"/>
    <property type="match status" value="1"/>
</dbReference>
<organism evidence="5 6">
    <name type="scientific">Acetobacter fallax</name>
    <dbReference type="NCBI Taxonomy" id="1737473"/>
    <lineage>
        <taxon>Bacteria</taxon>
        <taxon>Pseudomonadati</taxon>
        <taxon>Pseudomonadota</taxon>
        <taxon>Alphaproteobacteria</taxon>
        <taxon>Acetobacterales</taxon>
        <taxon>Acetobacteraceae</taxon>
        <taxon>Acetobacter</taxon>
    </lineage>
</organism>
<keyword evidence="2" id="KW-0808">Transferase</keyword>
<dbReference type="PIRSF" id="PIRSF028756">
    <property type="entry name" value="PPK2_prd"/>
    <property type="match status" value="1"/>
</dbReference>
<dbReference type="Gene3D" id="3.40.50.300">
    <property type="entry name" value="P-loop containing nucleotide triphosphate hydrolases"/>
    <property type="match status" value="1"/>
</dbReference>
<reference evidence="5 6" key="1">
    <citation type="journal article" date="2020" name="Int. J. Syst. Evol. Microbiol.">
        <title>Novel acetic acid bacteria from cider fermentations: Acetobacter conturbans sp. nov. and Acetobacter fallax sp. nov.</title>
        <authorList>
            <person name="Sombolestani A.S."/>
            <person name="Cleenwerck I."/>
            <person name="Cnockaert M."/>
            <person name="Borremans W."/>
            <person name="Wieme A.D."/>
            <person name="De Vuyst L."/>
            <person name="Vandamme P."/>
        </authorList>
    </citation>
    <scope>NUCLEOTIDE SEQUENCE [LARGE SCALE GENOMIC DNA]</scope>
    <source>
        <strain evidence="5 6">LMG 1637</strain>
    </source>
</reference>
<evidence type="ECO:0000313" key="6">
    <source>
        <dbReference type="Proteomes" id="UP000615326"/>
    </source>
</evidence>
<dbReference type="NCBIfam" id="TIGR03709">
    <property type="entry name" value="PPK2_rel_1"/>
    <property type="match status" value="1"/>
</dbReference>
<dbReference type="InterPro" id="IPR022300">
    <property type="entry name" value="PPK2-rel_1"/>
</dbReference>
<comment type="similarity">
    <text evidence="1">Belongs to the polyphosphate kinase 2 (PPK2) family. Class I subfamily.</text>
</comment>
<evidence type="ECO:0000256" key="3">
    <source>
        <dbReference type="ARBA" id="ARBA00022777"/>
    </source>
</evidence>
<dbReference type="GO" id="GO:0016301">
    <property type="term" value="F:kinase activity"/>
    <property type="evidence" value="ECO:0007669"/>
    <property type="project" value="UniProtKB-KW"/>
</dbReference>
<dbReference type="InterPro" id="IPR027417">
    <property type="entry name" value="P-loop_NTPase"/>
</dbReference>
<comment type="caution">
    <text evidence="5">The sequence shown here is derived from an EMBL/GenBank/DDBJ whole genome shotgun (WGS) entry which is preliminary data.</text>
</comment>
<keyword evidence="3 5" id="KW-0418">Kinase</keyword>
<dbReference type="InterPro" id="IPR022488">
    <property type="entry name" value="PPK2-related"/>
</dbReference>
<dbReference type="SUPFAM" id="SSF52540">
    <property type="entry name" value="P-loop containing nucleoside triphosphate hydrolases"/>
    <property type="match status" value="1"/>
</dbReference>
<name>A0ABX0K8E7_9PROT</name>
<evidence type="ECO:0000313" key="5">
    <source>
        <dbReference type="EMBL" id="NHO31473.1"/>
    </source>
</evidence>